<comment type="caution">
    <text evidence="9">The sequence shown here is derived from an EMBL/GenBank/DDBJ whole genome shotgun (WGS) entry which is preliminary data.</text>
</comment>
<dbReference type="InterPro" id="IPR051393">
    <property type="entry name" value="ABC_transporter_permease"/>
</dbReference>
<feature type="transmembrane region" description="Helical" evidence="7">
    <location>
        <begin position="130"/>
        <end position="147"/>
    </location>
</feature>
<comment type="subcellular location">
    <subcellularLocation>
        <location evidence="1 7">Cell membrane</location>
        <topology evidence="1 7">Multi-pass membrane protein</topology>
    </subcellularLocation>
</comment>
<name>A0ABQ1KFK0_9GAMM</name>
<evidence type="ECO:0000313" key="10">
    <source>
        <dbReference type="Proteomes" id="UP000629025"/>
    </source>
</evidence>
<dbReference type="EMBL" id="BMIJ01000004">
    <property type="protein sequence ID" value="GGB94218.1"/>
    <property type="molecule type" value="Genomic_DNA"/>
</dbReference>
<feature type="transmembrane region" description="Helical" evidence="7">
    <location>
        <begin position="236"/>
        <end position="257"/>
    </location>
</feature>
<keyword evidence="10" id="KW-1185">Reference proteome</keyword>
<evidence type="ECO:0000259" key="8">
    <source>
        <dbReference type="PROSITE" id="PS50928"/>
    </source>
</evidence>
<dbReference type="SUPFAM" id="SSF161098">
    <property type="entry name" value="MetI-like"/>
    <property type="match status" value="1"/>
</dbReference>
<feature type="transmembrane region" description="Helical" evidence="7">
    <location>
        <begin position="277"/>
        <end position="305"/>
    </location>
</feature>
<comment type="similarity">
    <text evidence="7">Belongs to the binding-protein-dependent transport system permease family.</text>
</comment>
<keyword evidence="4 7" id="KW-0812">Transmembrane</keyword>
<dbReference type="InterPro" id="IPR035906">
    <property type="entry name" value="MetI-like_sf"/>
</dbReference>
<evidence type="ECO:0000256" key="5">
    <source>
        <dbReference type="ARBA" id="ARBA00022989"/>
    </source>
</evidence>
<dbReference type="Gene3D" id="1.10.3720.10">
    <property type="entry name" value="MetI-like"/>
    <property type="match status" value="1"/>
</dbReference>
<keyword evidence="5 7" id="KW-1133">Transmembrane helix</keyword>
<evidence type="ECO:0000256" key="2">
    <source>
        <dbReference type="ARBA" id="ARBA00022448"/>
    </source>
</evidence>
<evidence type="ECO:0000256" key="1">
    <source>
        <dbReference type="ARBA" id="ARBA00004651"/>
    </source>
</evidence>
<feature type="transmembrane region" description="Helical" evidence="7">
    <location>
        <begin position="179"/>
        <end position="201"/>
    </location>
</feature>
<keyword evidence="2 7" id="KW-0813">Transport</keyword>
<feature type="domain" description="ABC transmembrane type-1" evidence="8">
    <location>
        <begin position="93"/>
        <end position="304"/>
    </location>
</feature>
<proteinExistence type="inferred from homology"/>
<dbReference type="PANTHER" id="PTHR30193:SF45">
    <property type="entry name" value="ABC TRANSPORTER PERMEASE PROTEIN"/>
    <property type="match status" value="1"/>
</dbReference>
<protein>
    <submittedName>
        <fullName evidence="9">Sugar ABC transporter permease</fullName>
    </submittedName>
</protein>
<dbReference type="PROSITE" id="PS50928">
    <property type="entry name" value="ABC_TM1"/>
    <property type="match status" value="1"/>
</dbReference>
<evidence type="ECO:0000256" key="7">
    <source>
        <dbReference type="RuleBase" id="RU363032"/>
    </source>
</evidence>
<evidence type="ECO:0000313" key="9">
    <source>
        <dbReference type="EMBL" id="GGB94218.1"/>
    </source>
</evidence>
<reference evidence="10" key="1">
    <citation type="journal article" date="2019" name="Int. J. Syst. Evol. Microbiol.">
        <title>The Global Catalogue of Microorganisms (GCM) 10K type strain sequencing project: providing services to taxonomists for standard genome sequencing and annotation.</title>
        <authorList>
            <consortium name="The Broad Institute Genomics Platform"/>
            <consortium name="The Broad Institute Genome Sequencing Center for Infectious Disease"/>
            <person name="Wu L."/>
            <person name="Ma J."/>
        </authorList>
    </citation>
    <scope>NUCLEOTIDE SEQUENCE [LARGE SCALE GENOMIC DNA]</scope>
    <source>
        <strain evidence="10">CGMCC 1.15341</strain>
    </source>
</reference>
<dbReference type="Proteomes" id="UP000629025">
    <property type="component" value="Unassembled WGS sequence"/>
</dbReference>
<feature type="transmembrane region" description="Helical" evidence="7">
    <location>
        <begin position="97"/>
        <end position="118"/>
    </location>
</feature>
<dbReference type="Pfam" id="PF00528">
    <property type="entry name" value="BPD_transp_1"/>
    <property type="match status" value="1"/>
</dbReference>
<accession>A0ABQ1KFK0</accession>
<sequence>MSITSLQAGVNTASDMATGSAGPKLQKRRRSRVGLAMVSPSVLALLVWMAVPLAMTIYFSLIRYNLLYPGDNEFVGLENFYYFLTDEGFVAGAFNTLWLVLSVLAISVVAGVLIAVLVDTPFFGRGIVRVMLISPFFIMPTVSALVWKNLLLHPVSGVLAAVWRFFGATPIDWFTDYPLQAIILIVSWQWIPFAVLILMTAMQSLDQEQKDAARLDGAGPIAIFWHITLPHLARPIAVVIMIETIFLLSIFAEIFTTTGGGPGYETTNLAFLIYSQALLQFDVGMASAGGLIAVVIANIAAFMLVRMIGKNLTDKA</sequence>
<keyword evidence="6 7" id="KW-0472">Membrane</keyword>
<evidence type="ECO:0000256" key="4">
    <source>
        <dbReference type="ARBA" id="ARBA00022692"/>
    </source>
</evidence>
<feature type="transmembrane region" description="Helical" evidence="7">
    <location>
        <begin position="33"/>
        <end position="59"/>
    </location>
</feature>
<evidence type="ECO:0000256" key="6">
    <source>
        <dbReference type="ARBA" id="ARBA00023136"/>
    </source>
</evidence>
<organism evidence="9 10">
    <name type="scientific">Marinobacterium zhoushanense</name>
    <dbReference type="NCBI Taxonomy" id="1679163"/>
    <lineage>
        <taxon>Bacteria</taxon>
        <taxon>Pseudomonadati</taxon>
        <taxon>Pseudomonadota</taxon>
        <taxon>Gammaproteobacteria</taxon>
        <taxon>Oceanospirillales</taxon>
        <taxon>Oceanospirillaceae</taxon>
        <taxon>Marinobacterium</taxon>
    </lineage>
</organism>
<dbReference type="PANTHER" id="PTHR30193">
    <property type="entry name" value="ABC TRANSPORTER PERMEASE PROTEIN"/>
    <property type="match status" value="1"/>
</dbReference>
<evidence type="ECO:0000256" key="3">
    <source>
        <dbReference type="ARBA" id="ARBA00022475"/>
    </source>
</evidence>
<dbReference type="InterPro" id="IPR000515">
    <property type="entry name" value="MetI-like"/>
</dbReference>
<keyword evidence="3" id="KW-1003">Cell membrane</keyword>
<gene>
    <name evidence="9" type="ORF">GCM10011352_20340</name>
</gene>
<dbReference type="CDD" id="cd06261">
    <property type="entry name" value="TM_PBP2"/>
    <property type="match status" value="1"/>
</dbReference>